<reference evidence="2 3" key="1">
    <citation type="submission" date="2018-08" db="EMBL/GenBank/DDBJ databases">
        <title>A genome reference for cultivated species of the human gut microbiota.</title>
        <authorList>
            <person name="Zou Y."/>
            <person name="Xue W."/>
            <person name="Luo G."/>
        </authorList>
    </citation>
    <scope>NUCLEOTIDE SEQUENCE [LARGE SCALE GENOMIC DNA]</scope>
    <source>
        <strain evidence="2 3">AF24-29</strain>
    </source>
</reference>
<evidence type="ECO:0000313" key="2">
    <source>
        <dbReference type="EMBL" id="RGR71204.1"/>
    </source>
</evidence>
<dbReference type="EMBL" id="QRUP01000018">
    <property type="protein sequence ID" value="RGR71204.1"/>
    <property type="molecule type" value="Genomic_DNA"/>
</dbReference>
<dbReference type="GO" id="GO:0005975">
    <property type="term" value="P:carbohydrate metabolic process"/>
    <property type="evidence" value="ECO:0007669"/>
    <property type="project" value="InterPro"/>
</dbReference>
<dbReference type="PANTHER" id="PTHR10683">
    <property type="entry name" value="TRANSALDOLASE"/>
    <property type="match status" value="1"/>
</dbReference>
<keyword evidence="3" id="KW-1185">Reference proteome</keyword>
<dbReference type="SUPFAM" id="SSF51569">
    <property type="entry name" value="Aldolase"/>
    <property type="match status" value="1"/>
</dbReference>
<name>A0A412FSV6_9FIRM</name>
<comment type="caution">
    <text evidence="2">The sequence shown here is derived from an EMBL/GenBank/DDBJ whole genome shotgun (WGS) entry which is preliminary data.</text>
</comment>
<dbReference type="GeneID" id="83016345"/>
<sequence length="351" mass="39388">MNKLYEMVTRFPQTEVWNDSCSCKELQYAIDNGASGATTNPVIVGNVLKKELPEWEETIRDIISTHPASTEDDVAWDVIKALGAKASRLLLPMFEESHGQKGRISFQTNAKFYRSKDKMVEQACELAATVPNSQIKAPTSQAGIEAFEELTYRGVSINATVSFTCAQAIAVAEAVERGLARREAEGLSTAEMHPVCTIMAGRTDDYLKAWVKQHDVMISAEALDMAGVAVVKNAYRLYKERGYRTKLLVAAFRNQHHWEEFIGGDIVLTITSDWQRKYNGSDVVIQNNIDTPVAEELLGELMKLDEFKKAYFEEGLKPEAFEHYGAFLATMNQFLGGYDDLVRLIRSYMIK</sequence>
<organism evidence="2 3">
    <name type="scientific">Holdemania filiformis</name>
    <dbReference type="NCBI Taxonomy" id="61171"/>
    <lineage>
        <taxon>Bacteria</taxon>
        <taxon>Bacillati</taxon>
        <taxon>Bacillota</taxon>
        <taxon>Erysipelotrichia</taxon>
        <taxon>Erysipelotrichales</taxon>
        <taxon>Erysipelotrichaceae</taxon>
        <taxon>Holdemania</taxon>
    </lineage>
</organism>
<protein>
    <submittedName>
        <fullName evidence="2">Transaldolase</fullName>
    </submittedName>
</protein>
<accession>A0A412FSV6</accession>
<gene>
    <name evidence="2" type="ORF">DWY25_13165</name>
</gene>
<evidence type="ECO:0000256" key="1">
    <source>
        <dbReference type="ARBA" id="ARBA00023270"/>
    </source>
</evidence>
<dbReference type="Gene3D" id="3.20.20.70">
    <property type="entry name" value="Aldolase class I"/>
    <property type="match status" value="1"/>
</dbReference>
<proteinExistence type="predicted"/>
<evidence type="ECO:0000313" key="3">
    <source>
        <dbReference type="Proteomes" id="UP000284178"/>
    </source>
</evidence>
<dbReference type="RefSeq" id="WP_117895617.1">
    <property type="nucleotide sequence ID" value="NZ_CABJCV010000018.1"/>
</dbReference>
<dbReference type="Proteomes" id="UP000284178">
    <property type="component" value="Unassembled WGS sequence"/>
</dbReference>
<dbReference type="AlphaFoldDB" id="A0A412FSV6"/>
<dbReference type="Pfam" id="PF00923">
    <property type="entry name" value="TAL_FSA"/>
    <property type="match status" value="1"/>
</dbReference>
<dbReference type="InterPro" id="IPR001585">
    <property type="entry name" value="TAL/FSA"/>
</dbReference>
<keyword evidence="1" id="KW-0704">Schiff base</keyword>
<dbReference type="InterPro" id="IPR013785">
    <property type="entry name" value="Aldolase_TIM"/>
</dbReference>